<reference evidence="2" key="1">
    <citation type="submission" date="2021-03" db="EMBL/GenBank/DDBJ databases">
        <authorList>
            <person name="Bekaert M."/>
        </authorList>
    </citation>
    <scope>NUCLEOTIDE SEQUENCE</scope>
</reference>
<feature type="transmembrane region" description="Helical" evidence="1">
    <location>
        <begin position="141"/>
        <end position="159"/>
    </location>
</feature>
<keyword evidence="1" id="KW-0812">Transmembrane</keyword>
<keyword evidence="3" id="KW-1185">Reference proteome</keyword>
<dbReference type="AlphaFoldDB" id="A0A8S3QQ01"/>
<dbReference type="PANTHER" id="PTHR39074">
    <property type="entry name" value="AGAP007547-PA"/>
    <property type="match status" value="1"/>
</dbReference>
<proteinExistence type="predicted"/>
<sequence length="260" mass="30754">MLFGARFASCLVGFFLLVALPYIHIGIINAKMWVPNKTPVSYNNCTCSCWDTVFKGSYENQKKIGYKHMYFNATKQTFMMWTITMAAVLSFYELVKHLLRLYVERNLRYSMLFLLILSIYPQYFSWWVYLNYLNDDFYKQFIHQMCFTVTEMISLMIIVRMCSYANDITTNHLIGVLSINLVHIAVGGLDQFFDHLVLMDGKPFKRMRSLALVIPDVVCIVIFIIEYKRSRGRLLSRKESFYVLWLTFLLFLLFKFGLIY</sequence>
<feature type="transmembrane region" description="Helical" evidence="1">
    <location>
        <begin position="78"/>
        <end position="95"/>
    </location>
</feature>
<evidence type="ECO:0000313" key="2">
    <source>
        <dbReference type="EMBL" id="CAG2197725.1"/>
    </source>
</evidence>
<protein>
    <submittedName>
        <fullName evidence="2">Uncharacterized protein</fullName>
    </submittedName>
</protein>
<feature type="transmembrane region" description="Helical" evidence="1">
    <location>
        <begin position="107"/>
        <end position="129"/>
    </location>
</feature>
<feature type="transmembrane region" description="Helical" evidence="1">
    <location>
        <begin position="239"/>
        <end position="259"/>
    </location>
</feature>
<comment type="caution">
    <text evidence="2">The sequence shown here is derived from an EMBL/GenBank/DDBJ whole genome shotgun (WGS) entry which is preliminary data.</text>
</comment>
<dbReference type="OrthoDB" id="10015560at2759"/>
<dbReference type="Proteomes" id="UP000683360">
    <property type="component" value="Unassembled WGS sequence"/>
</dbReference>
<feature type="transmembrane region" description="Helical" evidence="1">
    <location>
        <begin position="171"/>
        <end position="189"/>
    </location>
</feature>
<dbReference type="PANTHER" id="PTHR39074:SF1">
    <property type="entry name" value="AGAP007547-PA"/>
    <property type="match status" value="1"/>
</dbReference>
<accession>A0A8S3QQ01</accession>
<name>A0A8S3QQ01_MYTED</name>
<dbReference type="EMBL" id="CAJPWZ010000654">
    <property type="protein sequence ID" value="CAG2197725.1"/>
    <property type="molecule type" value="Genomic_DNA"/>
</dbReference>
<keyword evidence="1" id="KW-1133">Transmembrane helix</keyword>
<organism evidence="2 3">
    <name type="scientific">Mytilus edulis</name>
    <name type="common">Blue mussel</name>
    <dbReference type="NCBI Taxonomy" id="6550"/>
    <lineage>
        <taxon>Eukaryota</taxon>
        <taxon>Metazoa</taxon>
        <taxon>Spiralia</taxon>
        <taxon>Lophotrochozoa</taxon>
        <taxon>Mollusca</taxon>
        <taxon>Bivalvia</taxon>
        <taxon>Autobranchia</taxon>
        <taxon>Pteriomorphia</taxon>
        <taxon>Mytilida</taxon>
        <taxon>Mytiloidea</taxon>
        <taxon>Mytilidae</taxon>
        <taxon>Mytilinae</taxon>
        <taxon>Mytilus</taxon>
    </lineage>
</organism>
<gene>
    <name evidence="2" type="ORF">MEDL_12512</name>
</gene>
<feature type="transmembrane region" description="Helical" evidence="1">
    <location>
        <begin position="209"/>
        <end position="227"/>
    </location>
</feature>
<keyword evidence="1" id="KW-0472">Membrane</keyword>
<evidence type="ECO:0000256" key="1">
    <source>
        <dbReference type="SAM" id="Phobius"/>
    </source>
</evidence>
<evidence type="ECO:0000313" key="3">
    <source>
        <dbReference type="Proteomes" id="UP000683360"/>
    </source>
</evidence>